<gene>
    <name evidence="1" type="ORF">A9R00_10315</name>
</gene>
<evidence type="ECO:0000313" key="1">
    <source>
        <dbReference type="EMBL" id="OUS38655.1"/>
    </source>
</evidence>
<comment type="caution">
    <text evidence="1">The sequence shown here is derived from an EMBL/GenBank/DDBJ whole genome shotgun (WGS) entry which is preliminary data.</text>
</comment>
<sequence>MNAVLQPLFWRLANEHNSDLDAVSVLMPRGEEADKVAIEYAIDVSFKPSTHHQNPIDLRWSEDDSELFMSLLRKVMNITDKDIELDIEDNMIQGLIHLVATARFHTPWPGDELEGEDFMTYRREIEVGDLISLNTIHGFFSGVIVALDSIDATVILLDDIITLESAEMPEDEQEVIMPSHSLLMLNRVCVLPAEFAEDVDATVLH</sequence>
<dbReference type="Proteomes" id="UP000227088">
    <property type="component" value="Unassembled WGS sequence"/>
</dbReference>
<accession>A0A1Y5HV45</accession>
<protein>
    <submittedName>
        <fullName evidence="1">Uncharacterized protein</fullName>
    </submittedName>
</protein>
<proteinExistence type="predicted"/>
<evidence type="ECO:0000313" key="2">
    <source>
        <dbReference type="Proteomes" id="UP000227088"/>
    </source>
</evidence>
<organism evidence="1 2">
    <name type="scientific">Oleispira antarctica</name>
    <dbReference type="NCBI Taxonomy" id="188908"/>
    <lineage>
        <taxon>Bacteria</taxon>
        <taxon>Pseudomonadati</taxon>
        <taxon>Pseudomonadota</taxon>
        <taxon>Gammaproteobacteria</taxon>
        <taxon>Oceanospirillales</taxon>
        <taxon>Oceanospirillaceae</taxon>
        <taxon>Oleispira</taxon>
    </lineage>
</organism>
<reference evidence="2" key="1">
    <citation type="journal article" date="2017" name="Proc. Natl. Acad. Sci. U.S.A.">
        <title>Simulation of Deepwater Horizon oil plume reveals substrate specialization within a complex community of hydrocarbon degraders.</title>
        <authorList>
            <person name="Hu P."/>
            <person name="Dubinsky E.A."/>
            <person name="Probst A.J."/>
            <person name="Wang J."/>
            <person name="Sieber C.M.K."/>
            <person name="Tom L.M."/>
            <person name="Gardinali P."/>
            <person name="Banfield J.F."/>
            <person name="Atlas R.M."/>
            <person name="Andersen G.L."/>
        </authorList>
    </citation>
    <scope>NUCLEOTIDE SEQUENCE [LARGE SCALE GENOMIC DNA]</scope>
</reference>
<name>A0A1Y5HV45_OLEAN</name>
<dbReference type="AlphaFoldDB" id="A0A1Y5HV45"/>
<dbReference type="EMBL" id="MABE01000599">
    <property type="protein sequence ID" value="OUS38655.1"/>
    <property type="molecule type" value="Genomic_DNA"/>
</dbReference>